<dbReference type="Gene3D" id="3.20.20.70">
    <property type="entry name" value="Aldolase class I"/>
    <property type="match status" value="1"/>
</dbReference>
<reference evidence="1" key="2">
    <citation type="submission" date="2015-06" db="EMBL/GenBank/DDBJ databases">
        <title>Environmentally co-occuring mercury resistance plasmids are genetically and phenotypically diverse and confer variable context-dependent fitness effects.</title>
        <authorList>
            <person name="Hall J.P.J."/>
            <person name="Harrison E."/>
            <person name="Lilley A.K."/>
            <person name="Paterson S."/>
            <person name="Spiers A.J."/>
            <person name="Brockhurst M.A."/>
        </authorList>
    </citation>
    <scope>NUCLEOTIDE SEQUENCE [LARGE SCALE GENOMIC DNA]</scope>
    <source>
        <strain evidence="1">SBW25</strain>
        <plasmid evidence="1">pQBR57</plasmid>
    </source>
</reference>
<keyword evidence="1" id="KW-0614">Plasmid</keyword>
<protein>
    <submittedName>
        <fullName evidence="1">Uncharacterized protein</fullName>
    </submittedName>
</protein>
<dbReference type="SUPFAM" id="SSF102114">
    <property type="entry name" value="Radical SAM enzymes"/>
    <property type="match status" value="1"/>
</dbReference>
<dbReference type="InterPro" id="IPR058240">
    <property type="entry name" value="rSAM_sf"/>
</dbReference>
<reference evidence="1" key="1">
    <citation type="submission" date="2014-12" db="EMBL/GenBank/DDBJ databases">
        <authorList>
            <person name="Hall J."/>
        </authorList>
    </citation>
    <scope>NUCLEOTIDE SEQUENCE [LARGE SCALE GENOMIC DNA]</scope>
    <source>
        <strain evidence="1">SBW25</strain>
        <plasmid evidence="1">pQBR57</plasmid>
    </source>
</reference>
<proteinExistence type="predicted"/>
<dbReference type="CDD" id="cd01335">
    <property type="entry name" value="Radical_SAM"/>
    <property type="match status" value="1"/>
</dbReference>
<accession>A0A0G4E4F7</accession>
<sequence>MPRCPALTLLNREHSRFCFIQHLRRAMKIKNYSLPRNRSIEMMSTTISTNLNCNMACKHCYIQPELLRIKEYIDEPTYRRCVEVIIESFHLDESVSYLHLDVLGGEATLMPYEFWERNLPWTLDRVSELNDAGIQTEFTFCSNLMWRDERYLDLLRAHRHHPYMDIAISFEGPESGRFGRNMAIFPKFLSRIEALGDCNMLNLVLIMGQGIINLGPQYIIDTFVKRGITDVTCDMVFPWGSGKAYFDAHQPLYADVAKFIADLTDLGKPYGLTVDHLDDMQKSLRTLSRSQNTLNDAYEYHWDQKGNLSLNPNQTGTEAVLPHVGLHAWDANAALKIVWGNSSELDNKLSFEHDFCRDCKYLQACNSGWYPHKGLDAGVVQKYMTDDTQAGFSCPGFYELWEREAVHNLDPQGVTRYGDERRVRKAKRLACASGAESAMRESSYADDYESFFDAVKGAVSVEVFDGDLFGLTPRQRLWFYDRIGCLVRFEGGVSSFADASSIIAHVVAGNYHTIEVAGEQVRLFCDANPKHSLTSYIADALNVVRYWPNAPILIADGYARHGNSGLEVSFKFEDLLIWVARHKELLEGGAAFATNHHVRLTPASYDYMQRIKASAYRVTRTMQSGSK</sequence>
<dbReference type="AlphaFoldDB" id="A0A0G4E4F7"/>
<dbReference type="EMBL" id="LN713926">
    <property type="protein sequence ID" value="CEK42044.1"/>
    <property type="molecule type" value="Genomic_DNA"/>
</dbReference>
<geneLocation type="plasmid" evidence="1">
    <name>pQBR57</name>
</geneLocation>
<name>A0A0G4E4F7_PSEFS</name>
<gene>
    <name evidence="1" type="ORF">PQBR57_0091</name>
</gene>
<dbReference type="InterPro" id="IPR013785">
    <property type="entry name" value="Aldolase_TIM"/>
</dbReference>
<organism evidence="1">
    <name type="scientific">Pseudomonas fluorescens (strain SBW25)</name>
    <dbReference type="NCBI Taxonomy" id="216595"/>
    <lineage>
        <taxon>Bacteria</taxon>
        <taxon>Pseudomonadati</taxon>
        <taxon>Pseudomonadota</taxon>
        <taxon>Gammaproteobacteria</taxon>
        <taxon>Pseudomonadales</taxon>
        <taxon>Pseudomonadaceae</taxon>
        <taxon>Pseudomonas</taxon>
    </lineage>
</organism>
<evidence type="ECO:0000313" key="1">
    <source>
        <dbReference type="EMBL" id="CEK42044.1"/>
    </source>
</evidence>